<organism evidence="3 4">
    <name type="scientific">Lentinus tigrinus ALCF2SS1-6</name>
    <dbReference type="NCBI Taxonomy" id="1328759"/>
    <lineage>
        <taxon>Eukaryota</taxon>
        <taxon>Fungi</taxon>
        <taxon>Dikarya</taxon>
        <taxon>Basidiomycota</taxon>
        <taxon>Agaricomycotina</taxon>
        <taxon>Agaricomycetes</taxon>
        <taxon>Polyporales</taxon>
        <taxon>Polyporaceae</taxon>
        <taxon>Lentinus</taxon>
    </lineage>
</organism>
<dbReference type="PANTHER" id="PTHR38248">
    <property type="entry name" value="FUNK1 6"/>
    <property type="match status" value="1"/>
</dbReference>
<gene>
    <name evidence="3" type="ORF">L227DRAFT_555711</name>
</gene>
<evidence type="ECO:0000313" key="3">
    <source>
        <dbReference type="EMBL" id="RPD54811.1"/>
    </source>
</evidence>
<dbReference type="OrthoDB" id="2797568at2759"/>
<evidence type="ECO:0000259" key="2">
    <source>
        <dbReference type="Pfam" id="PF17667"/>
    </source>
</evidence>
<dbReference type="EMBL" id="ML122301">
    <property type="protein sequence ID" value="RPD54811.1"/>
    <property type="molecule type" value="Genomic_DNA"/>
</dbReference>
<dbReference type="Pfam" id="PF17667">
    <property type="entry name" value="Pkinase_fungal"/>
    <property type="match status" value="1"/>
</dbReference>
<reference evidence="3" key="1">
    <citation type="journal article" date="2018" name="Genome Biol. Evol.">
        <title>Genomics and development of Lentinus tigrinus, a white-rot wood-decaying mushroom with dimorphic fruiting bodies.</title>
        <authorList>
            <person name="Wu B."/>
            <person name="Xu Z."/>
            <person name="Knudson A."/>
            <person name="Carlson A."/>
            <person name="Chen N."/>
            <person name="Kovaka S."/>
            <person name="LaButti K."/>
            <person name="Lipzen A."/>
            <person name="Pennachio C."/>
            <person name="Riley R."/>
            <person name="Schakwitz W."/>
            <person name="Umezawa K."/>
            <person name="Ohm R.A."/>
            <person name="Grigoriev I.V."/>
            <person name="Nagy L.G."/>
            <person name="Gibbons J."/>
            <person name="Hibbett D."/>
        </authorList>
    </citation>
    <scope>NUCLEOTIDE SEQUENCE [LARGE SCALE GENOMIC DNA]</scope>
    <source>
        <strain evidence="3">ALCF2SS1-6</strain>
    </source>
</reference>
<dbReference type="InterPro" id="IPR011009">
    <property type="entry name" value="Kinase-like_dom_sf"/>
</dbReference>
<evidence type="ECO:0000313" key="4">
    <source>
        <dbReference type="Proteomes" id="UP000313359"/>
    </source>
</evidence>
<keyword evidence="4" id="KW-1185">Reference proteome</keyword>
<dbReference type="SUPFAM" id="SSF56112">
    <property type="entry name" value="Protein kinase-like (PK-like)"/>
    <property type="match status" value="1"/>
</dbReference>
<feature type="compositionally biased region" description="Low complexity" evidence="1">
    <location>
        <begin position="425"/>
        <end position="440"/>
    </location>
</feature>
<dbReference type="InterPro" id="IPR040976">
    <property type="entry name" value="Pkinase_fungal"/>
</dbReference>
<protein>
    <recommendedName>
        <fullName evidence="2">Fungal-type protein kinase domain-containing protein</fullName>
    </recommendedName>
</protein>
<feature type="region of interest" description="Disordered" evidence="1">
    <location>
        <begin position="740"/>
        <end position="853"/>
    </location>
</feature>
<dbReference type="PANTHER" id="PTHR38248:SF2">
    <property type="entry name" value="FUNK1 11"/>
    <property type="match status" value="1"/>
</dbReference>
<dbReference type="Proteomes" id="UP000313359">
    <property type="component" value="Unassembled WGS sequence"/>
</dbReference>
<evidence type="ECO:0000256" key="1">
    <source>
        <dbReference type="SAM" id="MobiDB-lite"/>
    </source>
</evidence>
<dbReference type="InterPro" id="IPR008266">
    <property type="entry name" value="Tyr_kinase_AS"/>
</dbReference>
<sequence length="853" mass="95020">MSISTASISSPCSCSCSSDVHTQKAAAAASWRAEITGRIHFFPGQFDQYIDDLVPASKAYRPARDISDAFSLYSPEKGREVDSYPGLITGMEKLVSRFGATEKLFFYDTHETRMYFPFSEFVEPNSWTYPDVSVSFPGKPIAPDVLKTSPWQHIAMIIEAKPTRDDDPYLREGEVNAATAVQSARNARNLLLAHGFLSAFVIGFYGDIVRVIKYDHTSALVSPAFPIHQHPEYLQRFLWHFTHPASRTVPVAGADPTTRRLTEDDHTWVTEQLRIAGVPDLTNELKEFYKGRRVLVPSGADGTAMRPFILYRLLDVNSRLFSRATMVWHTIEDTRILGPNERLIDEPHGVKPKQRILKEAWRQVVRQPEETFYKRLSDKISDEDWSGLPKLVCGGDLGQLDVLEWERSTADVSIMDEKRDLRLPSAPRAHTSAASPAAGGASKGKGREAPSYPHRYPQHQTFSWAIGSDTKWTYRERSHMRLVIDNVGRSLERATSTEELVCALRDAVKGHKLAFEKAGVLHRDISVGNILIVDETEDGKFVGFIHDFDYSAMTDIAPGDEMPELSAAETMDDDGLETTGSVIITYKKDERKERTGTYYFIAMEILDGGVVVHGVHHDLESIYWVLVWIVLRHTIHNLSVEDAQAVFVFGKDSLSWSAKHYWLQKQVDRFDIPGNKPLVKLLRDMAMLVARNVGSKFNKPEPMTYDAVIDLFDEALASPGWPAKDFVVCKWLAKAHTTGVPGVVHDPCSKPKPSPPSKKIGSRNPRSHAENMPPPSETPVSYTARLRSKGQRSGAAATSATPSSDRPSSSSSLKKRKAEGPLAEPEASGSGSGSGRSRSSKRSKGSRHSERTD</sequence>
<proteinExistence type="predicted"/>
<feature type="region of interest" description="Disordered" evidence="1">
    <location>
        <begin position="418"/>
        <end position="455"/>
    </location>
</feature>
<dbReference type="Gene3D" id="1.10.510.10">
    <property type="entry name" value="Transferase(Phosphotransferase) domain 1"/>
    <property type="match status" value="1"/>
</dbReference>
<feature type="domain" description="Fungal-type protein kinase" evidence="2">
    <location>
        <begin position="150"/>
        <end position="630"/>
    </location>
</feature>
<dbReference type="PROSITE" id="PS00109">
    <property type="entry name" value="PROTEIN_KINASE_TYR"/>
    <property type="match status" value="1"/>
</dbReference>
<dbReference type="AlphaFoldDB" id="A0A5C2RUA7"/>
<feature type="compositionally biased region" description="Low complexity" evidence="1">
    <location>
        <begin position="792"/>
        <end position="812"/>
    </location>
</feature>
<accession>A0A5C2RUA7</accession>
<dbReference type="GO" id="GO:0004672">
    <property type="term" value="F:protein kinase activity"/>
    <property type="evidence" value="ECO:0007669"/>
    <property type="project" value="InterPro"/>
</dbReference>
<name>A0A5C2RUA7_9APHY</name>